<dbReference type="OrthoDB" id="46564at2759"/>
<dbReference type="EMBL" id="LSRX01001946">
    <property type="protein sequence ID" value="OLP76707.1"/>
    <property type="molecule type" value="Genomic_DNA"/>
</dbReference>
<evidence type="ECO:0000256" key="2">
    <source>
        <dbReference type="ARBA" id="ARBA00023043"/>
    </source>
</evidence>
<dbReference type="PROSITE" id="PS50297">
    <property type="entry name" value="ANK_REP_REGION"/>
    <property type="match status" value="1"/>
</dbReference>
<dbReference type="SUPFAM" id="SSF48403">
    <property type="entry name" value="Ankyrin repeat"/>
    <property type="match status" value="1"/>
</dbReference>
<evidence type="ECO:0000313" key="5">
    <source>
        <dbReference type="Proteomes" id="UP000186817"/>
    </source>
</evidence>
<organism evidence="4 5">
    <name type="scientific">Symbiodinium microadriaticum</name>
    <name type="common">Dinoflagellate</name>
    <name type="synonym">Zooxanthella microadriatica</name>
    <dbReference type="NCBI Taxonomy" id="2951"/>
    <lineage>
        <taxon>Eukaryota</taxon>
        <taxon>Sar</taxon>
        <taxon>Alveolata</taxon>
        <taxon>Dinophyceae</taxon>
        <taxon>Suessiales</taxon>
        <taxon>Symbiodiniaceae</taxon>
        <taxon>Symbiodinium</taxon>
    </lineage>
</organism>
<accession>A0A1Q9C1B5</accession>
<dbReference type="PANTHER" id="PTHR24201:SF16">
    <property type="entry name" value="ANKYRIN-1-LIKE-RELATED"/>
    <property type="match status" value="1"/>
</dbReference>
<dbReference type="SMART" id="SM00248">
    <property type="entry name" value="ANK"/>
    <property type="match status" value="2"/>
</dbReference>
<dbReference type="Pfam" id="PF12796">
    <property type="entry name" value="Ank_2"/>
    <property type="match status" value="1"/>
</dbReference>
<name>A0A1Q9C1B5_SYMMI</name>
<dbReference type="PROSITE" id="PS50088">
    <property type="entry name" value="ANK_REPEAT"/>
    <property type="match status" value="1"/>
</dbReference>
<evidence type="ECO:0000256" key="3">
    <source>
        <dbReference type="PROSITE-ProRule" id="PRU00023"/>
    </source>
</evidence>
<proteinExistence type="predicted"/>
<dbReference type="InterPro" id="IPR036770">
    <property type="entry name" value="Ankyrin_rpt-contain_sf"/>
</dbReference>
<feature type="repeat" description="ANK" evidence="3">
    <location>
        <begin position="122"/>
        <end position="154"/>
    </location>
</feature>
<evidence type="ECO:0000313" key="4">
    <source>
        <dbReference type="EMBL" id="OLP76707.1"/>
    </source>
</evidence>
<dbReference type="InterPro" id="IPR002110">
    <property type="entry name" value="Ankyrin_rpt"/>
</dbReference>
<dbReference type="AlphaFoldDB" id="A0A1Q9C1B5"/>
<dbReference type="InterPro" id="IPR050776">
    <property type="entry name" value="Ank_Repeat/CDKN_Inhibitor"/>
</dbReference>
<dbReference type="Gene3D" id="1.25.40.20">
    <property type="entry name" value="Ankyrin repeat-containing domain"/>
    <property type="match status" value="1"/>
</dbReference>
<dbReference type="PANTHER" id="PTHR24201">
    <property type="entry name" value="ANK_REP_REGION DOMAIN-CONTAINING PROTEIN"/>
    <property type="match status" value="1"/>
</dbReference>
<comment type="caution">
    <text evidence="4">The sequence shown here is derived from an EMBL/GenBank/DDBJ whole genome shotgun (WGS) entry which is preliminary data.</text>
</comment>
<gene>
    <name evidence="4" type="primary">INVS</name>
    <name evidence="4" type="ORF">AK812_SmicGene43323</name>
</gene>
<reference evidence="4 5" key="1">
    <citation type="submission" date="2016-02" db="EMBL/GenBank/DDBJ databases">
        <title>Genome analysis of coral dinoflagellate symbionts highlights evolutionary adaptations to a symbiotic lifestyle.</title>
        <authorList>
            <person name="Aranda M."/>
            <person name="Li Y."/>
            <person name="Liew Y.J."/>
            <person name="Baumgarten S."/>
            <person name="Simakov O."/>
            <person name="Wilson M."/>
            <person name="Piel J."/>
            <person name="Ashoor H."/>
            <person name="Bougouffa S."/>
            <person name="Bajic V.B."/>
            <person name="Ryu T."/>
            <person name="Ravasi T."/>
            <person name="Bayer T."/>
            <person name="Micklem G."/>
            <person name="Kim H."/>
            <person name="Bhak J."/>
            <person name="Lajeunesse T.C."/>
            <person name="Voolstra C.R."/>
        </authorList>
    </citation>
    <scope>NUCLEOTIDE SEQUENCE [LARGE SCALE GENOMIC DNA]</scope>
    <source>
        <strain evidence="4 5">CCMP2467</strain>
    </source>
</reference>
<evidence type="ECO:0000256" key="1">
    <source>
        <dbReference type="ARBA" id="ARBA00022737"/>
    </source>
</evidence>
<keyword evidence="1" id="KW-0677">Repeat</keyword>
<keyword evidence="2 3" id="KW-0040">ANK repeat</keyword>
<sequence length="157" mass="17683">MGRSRGGMVRKRKVRKVIPLAVMANWCAHKGYPRLKEEEEEKVEERKTTFWDEPEQALVECMSADEPDVALVRQLLSKPKVSLDAKDDTFGLTPTHFAARLGNQQIGALLLDRNPEQVPDKMGNTPLHYAAKSGFNEMVKMLLPRRAAIDGKNKNGK</sequence>
<dbReference type="Proteomes" id="UP000186817">
    <property type="component" value="Unassembled WGS sequence"/>
</dbReference>
<dbReference type="GO" id="GO:0005634">
    <property type="term" value="C:nucleus"/>
    <property type="evidence" value="ECO:0007669"/>
    <property type="project" value="TreeGrafter"/>
</dbReference>
<keyword evidence="5" id="KW-1185">Reference proteome</keyword>
<protein>
    <submittedName>
        <fullName evidence="4">Inversin</fullName>
    </submittedName>
</protein>